<feature type="transmembrane region" description="Helical" evidence="7">
    <location>
        <begin position="150"/>
        <end position="171"/>
    </location>
</feature>
<feature type="transmembrane region" description="Helical" evidence="7">
    <location>
        <begin position="326"/>
        <end position="344"/>
    </location>
</feature>
<dbReference type="InterPro" id="IPR044049">
    <property type="entry name" value="EccD_transm"/>
</dbReference>
<gene>
    <name evidence="9" type="ORF">GCM10022223_43770</name>
</gene>
<comment type="similarity">
    <text evidence="2">Belongs to the EccD/Snm4 family.</text>
</comment>
<evidence type="ECO:0000313" key="10">
    <source>
        <dbReference type="Proteomes" id="UP001501074"/>
    </source>
</evidence>
<feature type="transmembrane region" description="Helical" evidence="7">
    <location>
        <begin position="350"/>
        <end position="368"/>
    </location>
</feature>
<feature type="transmembrane region" description="Helical" evidence="7">
    <location>
        <begin position="375"/>
        <end position="394"/>
    </location>
</feature>
<keyword evidence="6 7" id="KW-0472">Membrane</keyword>
<evidence type="ECO:0000313" key="9">
    <source>
        <dbReference type="EMBL" id="GAA3622112.1"/>
    </source>
</evidence>
<dbReference type="Gene3D" id="3.10.20.90">
    <property type="entry name" value="Phosphatidylinositol 3-kinase Catalytic Subunit, Chain A, domain 1"/>
    <property type="match status" value="1"/>
</dbReference>
<dbReference type="PIRSF" id="PIRSF017804">
    <property type="entry name" value="Secretion_EccD1"/>
    <property type="match status" value="1"/>
</dbReference>
<sequence>MSETSLGEVCRLVVVGPTSRVDLSVPVHVPVTDLMPALLRSLGTDLADRGLEHSGWILQRLGHPAFDEDSTTADLGLVDGDVVHLRPRSEQIPPLDFDDLVDGIANGIGGRSGLWRATTTRFVSLCALALWIAVVLAVPALTGVSDSSRAVLAGVCGVILLGATALVVHVLKDPQSGRIVAAGAVGFALEAALIGASGASPAGASGGMSLLVAACVGGLLGSATVMLVTGRSGAGPGVVAMTVMAAGAAISAGLRLAGLDWAQVATAALLISIGMRPTVPLSAFKLAGMALPALPVEADDLQKDIEPEPGQAVLDRTAAADRHMTALYLAYGTVSGFALVTMALSDRVLVLLTLALAALSQLLGVRPMTSTWHRLALGIPAVAGVATAAVAITARSGIDGRVFVVAVLLLMAVAAGTAAHTLPHRRLTPMWGRVGDWVQTLGVIVAMGLALGIWGLFELIRRTVG</sequence>
<dbReference type="Pfam" id="PF08817">
    <property type="entry name" value="YukD"/>
    <property type="match status" value="1"/>
</dbReference>
<evidence type="ECO:0000256" key="4">
    <source>
        <dbReference type="ARBA" id="ARBA00022692"/>
    </source>
</evidence>
<reference evidence="10" key="1">
    <citation type="journal article" date="2019" name="Int. J. Syst. Evol. Microbiol.">
        <title>The Global Catalogue of Microorganisms (GCM) 10K type strain sequencing project: providing services to taxonomists for standard genome sequencing and annotation.</title>
        <authorList>
            <consortium name="The Broad Institute Genomics Platform"/>
            <consortium name="The Broad Institute Genome Sequencing Center for Infectious Disease"/>
            <person name="Wu L."/>
            <person name="Ma J."/>
        </authorList>
    </citation>
    <scope>NUCLEOTIDE SEQUENCE [LARGE SCALE GENOMIC DNA]</scope>
    <source>
        <strain evidence="10">JCM 16902</strain>
    </source>
</reference>
<feature type="transmembrane region" description="Helical" evidence="7">
    <location>
        <begin position="434"/>
        <end position="457"/>
    </location>
</feature>
<keyword evidence="5 7" id="KW-1133">Transmembrane helix</keyword>
<keyword evidence="10" id="KW-1185">Reference proteome</keyword>
<evidence type="ECO:0000256" key="5">
    <source>
        <dbReference type="ARBA" id="ARBA00022989"/>
    </source>
</evidence>
<accession>A0ABP6ZY03</accession>
<feature type="transmembrane region" description="Helical" evidence="7">
    <location>
        <begin position="208"/>
        <end position="228"/>
    </location>
</feature>
<comment type="subcellular location">
    <subcellularLocation>
        <location evidence="1">Cell membrane</location>
        <topology evidence="1">Multi-pass membrane protein</topology>
    </subcellularLocation>
</comment>
<evidence type="ECO:0000256" key="3">
    <source>
        <dbReference type="ARBA" id="ARBA00022475"/>
    </source>
</evidence>
<protein>
    <recommendedName>
        <fullName evidence="8">EccD-like transmembrane domain-containing protein</fullName>
    </recommendedName>
</protein>
<dbReference type="InterPro" id="IPR006707">
    <property type="entry name" value="T7SS_EccD"/>
</dbReference>
<evidence type="ECO:0000256" key="7">
    <source>
        <dbReference type="SAM" id="Phobius"/>
    </source>
</evidence>
<feature type="transmembrane region" description="Helical" evidence="7">
    <location>
        <begin position="400"/>
        <end position="422"/>
    </location>
</feature>
<dbReference type="Proteomes" id="UP001501074">
    <property type="component" value="Unassembled WGS sequence"/>
</dbReference>
<organism evidence="9 10">
    <name type="scientific">Kineosporia mesophila</name>
    <dbReference type="NCBI Taxonomy" id="566012"/>
    <lineage>
        <taxon>Bacteria</taxon>
        <taxon>Bacillati</taxon>
        <taxon>Actinomycetota</taxon>
        <taxon>Actinomycetes</taxon>
        <taxon>Kineosporiales</taxon>
        <taxon>Kineosporiaceae</taxon>
        <taxon>Kineosporia</taxon>
    </lineage>
</organism>
<dbReference type="Pfam" id="PF19053">
    <property type="entry name" value="EccD"/>
    <property type="match status" value="1"/>
</dbReference>
<keyword evidence="4 7" id="KW-0812">Transmembrane</keyword>
<dbReference type="EMBL" id="BAAAZO010000009">
    <property type="protein sequence ID" value="GAA3622112.1"/>
    <property type="molecule type" value="Genomic_DNA"/>
</dbReference>
<dbReference type="RefSeq" id="WP_231481081.1">
    <property type="nucleotide sequence ID" value="NZ_BAAAZO010000009.1"/>
</dbReference>
<proteinExistence type="inferred from homology"/>
<feature type="domain" description="EccD-like transmembrane" evidence="8">
    <location>
        <begin position="120"/>
        <end position="461"/>
    </location>
</feature>
<feature type="transmembrane region" description="Helical" evidence="7">
    <location>
        <begin position="178"/>
        <end position="196"/>
    </location>
</feature>
<feature type="transmembrane region" description="Helical" evidence="7">
    <location>
        <begin position="235"/>
        <end position="255"/>
    </location>
</feature>
<evidence type="ECO:0000256" key="1">
    <source>
        <dbReference type="ARBA" id="ARBA00004651"/>
    </source>
</evidence>
<name>A0ABP6ZY03_9ACTN</name>
<evidence type="ECO:0000256" key="2">
    <source>
        <dbReference type="ARBA" id="ARBA00006162"/>
    </source>
</evidence>
<dbReference type="InterPro" id="IPR024962">
    <property type="entry name" value="YukD-like"/>
</dbReference>
<evidence type="ECO:0000259" key="8">
    <source>
        <dbReference type="Pfam" id="PF19053"/>
    </source>
</evidence>
<dbReference type="NCBIfam" id="TIGR03920">
    <property type="entry name" value="T7SS_EccD"/>
    <property type="match status" value="1"/>
</dbReference>
<evidence type="ECO:0000256" key="6">
    <source>
        <dbReference type="ARBA" id="ARBA00023136"/>
    </source>
</evidence>
<feature type="transmembrane region" description="Helical" evidence="7">
    <location>
        <begin position="122"/>
        <end position="144"/>
    </location>
</feature>
<comment type="caution">
    <text evidence="9">The sequence shown here is derived from an EMBL/GenBank/DDBJ whole genome shotgun (WGS) entry which is preliminary data.</text>
</comment>
<keyword evidence="3" id="KW-1003">Cell membrane</keyword>